<accession>A0AAW2XNX1</accession>
<dbReference type="EMBL" id="JACGWN010000003">
    <property type="protein sequence ID" value="KAL0455854.1"/>
    <property type="molecule type" value="Genomic_DNA"/>
</dbReference>
<reference evidence="1" key="2">
    <citation type="journal article" date="2024" name="Plant">
        <title>Genomic evolution and insights into agronomic trait innovations of Sesamum species.</title>
        <authorList>
            <person name="Miao H."/>
            <person name="Wang L."/>
            <person name="Qu L."/>
            <person name="Liu H."/>
            <person name="Sun Y."/>
            <person name="Le M."/>
            <person name="Wang Q."/>
            <person name="Wei S."/>
            <person name="Zheng Y."/>
            <person name="Lin W."/>
            <person name="Duan Y."/>
            <person name="Cao H."/>
            <person name="Xiong S."/>
            <person name="Wang X."/>
            <person name="Wei L."/>
            <person name="Li C."/>
            <person name="Ma Q."/>
            <person name="Ju M."/>
            <person name="Zhao R."/>
            <person name="Li G."/>
            <person name="Mu C."/>
            <person name="Tian Q."/>
            <person name="Mei H."/>
            <person name="Zhang T."/>
            <person name="Gao T."/>
            <person name="Zhang H."/>
        </authorList>
    </citation>
    <scope>NUCLEOTIDE SEQUENCE</scope>
    <source>
        <strain evidence="1">KEN1</strain>
    </source>
</reference>
<name>A0AAW2XNX1_9LAMI</name>
<gene>
    <name evidence="1" type="ORF">Slati_0924600</name>
</gene>
<dbReference type="PANTHER" id="PTHR33437:SF2">
    <property type="entry name" value="OS06G0361200 PROTEIN"/>
    <property type="match status" value="1"/>
</dbReference>
<dbReference type="AlphaFoldDB" id="A0AAW2XNX1"/>
<organism evidence="1">
    <name type="scientific">Sesamum latifolium</name>
    <dbReference type="NCBI Taxonomy" id="2727402"/>
    <lineage>
        <taxon>Eukaryota</taxon>
        <taxon>Viridiplantae</taxon>
        <taxon>Streptophyta</taxon>
        <taxon>Embryophyta</taxon>
        <taxon>Tracheophyta</taxon>
        <taxon>Spermatophyta</taxon>
        <taxon>Magnoliopsida</taxon>
        <taxon>eudicotyledons</taxon>
        <taxon>Gunneridae</taxon>
        <taxon>Pentapetalae</taxon>
        <taxon>asterids</taxon>
        <taxon>lamiids</taxon>
        <taxon>Lamiales</taxon>
        <taxon>Pedaliaceae</taxon>
        <taxon>Sesamum</taxon>
    </lineage>
</organism>
<reference evidence="1" key="1">
    <citation type="submission" date="2020-06" db="EMBL/GenBank/DDBJ databases">
        <authorList>
            <person name="Li T."/>
            <person name="Hu X."/>
            <person name="Zhang T."/>
            <person name="Song X."/>
            <person name="Zhang H."/>
            <person name="Dai N."/>
            <person name="Sheng W."/>
            <person name="Hou X."/>
            <person name="Wei L."/>
        </authorList>
    </citation>
    <scope>NUCLEOTIDE SEQUENCE</scope>
    <source>
        <strain evidence="1">KEN1</strain>
        <tissue evidence="1">Leaf</tissue>
    </source>
</reference>
<protein>
    <submittedName>
        <fullName evidence="1">Uncharacterized protein</fullName>
    </submittedName>
</protein>
<sequence length="284" mass="32070">MCIQGMHWGLQYILQGILPKSFEELATRAHDMELSMTASGVEGPPIQEFRRTKEKQEIKKGGKPFSKTLSKESMAVNVAPFKLKGIAKDSIAPKNNVPYEKPQRKLTLKEMQARQYLFLDSDVSGIFDDLLEVNLIDLPEMKRPEEAEQKDDPKYYKYHRLVGHAIQDCFVFKDKVMQLARQGKISLKEDSAAINAITIKSGHFDSNKDACNTAHGDDTEDTLLEKKDSSYDDDCMSTITFTDEDLHLGFKPHNHPLLVAGYVREQKVNRILIDGGSAVNILPL</sequence>
<comment type="caution">
    <text evidence="1">The sequence shown here is derived from an EMBL/GenBank/DDBJ whole genome shotgun (WGS) entry which is preliminary data.</text>
</comment>
<proteinExistence type="predicted"/>
<evidence type="ECO:0000313" key="1">
    <source>
        <dbReference type="EMBL" id="KAL0455854.1"/>
    </source>
</evidence>
<dbReference type="PANTHER" id="PTHR33437">
    <property type="entry name" value="OS06G0361200 PROTEIN"/>
    <property type="match status" value="1"/>
</dbReference>